<dbReference type="GO" id="GO:0006508">
    <property type="term" value="P:proteolysis"/>
    <property type="evidence" value="ECO:0007669"/>
    <property type="project" value="InterPro"/>
</dbReference>
<sequence>MPTINIKAHLYPSPVRPDRPRAAYEYQFPSPSSPKHSNALIFLPGLGDAPFEVPYVQTLARHLAATNSSYSVFEINLSSAGSAFGYSSLADDVRDVAALVRYLKDKEGRERVVVMGHSTGCQDCLEYASRTGGDVMEVDGYVLQGPVSDREAIGLGVGEGELKGGLEVAEGLVKSGKGGEVLSRGLLPEEWRGSPVTAYRWWSLAGVGGDDDYFSSDLSDEKLASIWNAVQKPVLILPSGADEFVPAAVDVPGMVEKWKGFCRPGMASDLSGLIPGANHRADDAQAQEWLADRVARFLEGLEK</sequence>
<dbReference type="InterPro" id="IPR013744">
    <property type="entry name" value="SidJ"/>
</dbReference>
<dbReference type="PANTHER" id="PTHR31591:SF7">
    <property type="entry name" value="DUF1749-DOMAIN-CONTAINING PROTEIN"/>
    <property type="match status" value="1"/>
</dbReference>
<dbReference type="PANTHER" id="PTHR31591">
    <property type="entry name" value="UPF0613 PROTEIN PB24D3.06C"/>
    <property type="match status" value="1"/>
</dbReference>
<feature type="domain" description="Peptidase A2" evidence="1">
    <location>
        <begin position="169"/>
        <end position="209"/>
    </location>
</feature>
<reference evidence="2" key="1">
    <citation type="submission" date="2023-06" db="EMBL/GenBank/DDBJ databases">
        <title>Genome-scale phylogeny and comparative genomics of the fungal order Sordariales.</title>
        <authorList>
            <consortium name="Lawrence Berkeley National Laboratory"/>
            <person name="Hensen N."/>
            <person name="Bonometti L."/>
            <person name="Westerberg I."/>
            <person name="Brannstrom I.O."/>
            <person name="Guillou S."/>
            <person name="Cros-Aarteil S."/>
            <person name="Calhoun S."/>
            <person name="Haridas S."/>
            <person name="Kuo A."/>
            <person name="Mondo S."/>
            <person name="Pangilinan J."/>
            <person name="Riley R."/>
            <person name="Labutti K."/>
            <person name="Andreopoulos B."/>
            <person name="Lipzen A."/>
            <person name="Chen C."/>
            <person name="Yanf M."/>
            <person name="Daum C."/>
            <person name="Ng V."/>
            <person name="Clum A."/>
            <person name="Steindorff A."/>
            <person name="Ohm R."/>
            <person name="Martin F."/>
            <person name="Silar P."/>
            <person name="Natvig D."/>
            <person name="Lalanne C."/>
            <person name="Gautier V."/>
            <person name="Ament-Velasquez S.L."/>
            <person name="Kruys A."/>
            <person name="Hutchinson M.I."/>
            <person name="Powell A.J."/>
            <person name="Barry K."/>
            <person name="Miller A.N."/>
            <person name="Grigoriev I.V."/>
            <person name="Debuchy R."/>
            <person name="Gladieux P."/>
            <person name="Thoren M.H."/>
            <person name="Johannesson H."/>
        </authorList>
    </citation>
    <scope>NUCLEOTIDE SEQUENCE</scope>
    <source>
        <strain evidence="2">SMH2532-1</strain>
    </source>
</reference>
<protein>
    <recommendedName>
        <fullName evidence="1">Peptidase A2 domain-containing protein</fullName>
    </recommendedName>
</protein>
<dbReference type="Proteomes" id="UP001174936">
    <property type="component" value="Unassembled WGS sequence"/>
</dbReference>
<name>A0AA39Y6A5_9PEZI</name>
<dbReference type="InterPro" id="IPR001995">
    <property type="entry name" value="Peptidase_A2_cat"/>
</dbReference>
<evidence type="ECO:0000313" key="2">
    <source>
        <dbReference type="EMBL" id="KAK0646509.1"/>
    </source>
</evidence>
<dbReference type="EMBL" id="JAULSV010000004">
    <property type="protein sequence ID" value="KAK0646509.1"/>
    <property type="molecule type" value="Genomic_DNA"/>
</dbReference>
<accession>A0AA39Y6A5</accession>
<gene>
    <name evidence="2" type="ORF">B0T16DRAFT_458422</name>
</gene>
<dbReference type="Pfam" id="PF08538">
    <property type="entry name" value="DUF1749"/>
    <property type="match status" value="1"/>
</dbReference>
<organism evidence="2 3">
    <name type="scientific">Cercophora newfieldiana</name>
    <dbReference type="NCBI Taxonomy" id="92897"/>
    <lineage>
        <taxon>Eukaryota</taxon>
        <taxon>Fungi</taxon>
        <taxon>Dikarya</taxon>
        <taxon>Ascomycota</taxon>
        <taxon>Pezizomycotina</taxon>
        <taxon>Sordariomycetes</taxon>
        <taxon>Sordariomycetidae</taxon>
        <taxon>Sordariales</taxon>
        <taxon>Lasiosphaeriaceae</taxon>
        <taxon>Cercophora</taxon>
    </lineage>
</organism>
<dbReference type="SUPFAM" id="SSF53474">
    <property type="entry name" value="alpha/beta-Hydrolases"/>
    <property type="match status" value="1"/>
</dbReference>
<dbReference type="Gene3D" id="3.40.50.1820">
    <property type="entry name" value="alpha/beta hydrolase"/>
    <property type="match status" value="1"/>
</dbReference>
<keyword evidence="3" id="KW-1185">Reference proteome</keyword>
<evidence type="ECO:0000259" key="1">
    <source>
        <dbReference type="PROSITE" id="PS50175"/>
    </source>
</evidence>
<proteinExistence type="predicted"/>
<dbReference type="AlphaFoldDB" id="A0AA39Y6A5"/>
<comment type="caution">
    <text evidence="2">The sequence shown here is derived from an EMBL/GenBank/DDBJ whole genome shotgun (WGS) entry which is preliminary data.</text>
</comment>
<dbReference type="GO" id="GO:0004190">
    <property type="term" value="F:aspartic-type endopeptidase activity"/>
    <property type="evidence" value="ECO:0007669"/>
    <property type="project" value="InterPro"/>
</dbReference>
<evidence type="ECO:0000313" key="3">
    <source>
        <dbReference type="Proteomes" id="UP001174936"/>
    </source>
</evidence>
<dbReference type="PROSITE" id="PS50175">
    <property type="entry name" value="ASP_PROT_RETROV"/>
    <property type="match status" value="1"/>
</dbReference>
<dbReference type="InterPro" id="IPR029058">
    <property type="entry name" value="AB_hydrolase_fold"/>
</dbReference>